<proteinExistence type="predicted"/>
<dbReference type="Proteomes" id="UP001356095">
    <property type="component" value="Unassembled WGS sequence"/>
</dbReference>
<dbReference type="EMBL" id="JAUZMY010000037">
    <property type="protein sequence ID" value="MEE2040892.1"/>
    <property type="molecule type" value="Genomic_DNA"/>
</dbReference>
<organism evidence="3 4">
    <name type="scientific">Nocardiopsis codii</name>
    <dbReference type="NCBI Taxonomy" id="3065942"/>
    <lineage>
        <taxon>Bacteria</taxon>
        <taxon>Bacillati</taxon>
        <taxon>Actinomycetota</taxon>
        <taxon>Actinomycetes</taxon>
        <taxon>Streptosporangiales</taxon>
        <taxon>Nocardiopsidaceae</taxon>
        <taxon>Nocardiopsis</taxon>
    </lineage>
</organism>
<feature type="compositionally biased region" description="Pro residues" evidence="1">
    <location>
        <begin position="80"/>
        <end position="90"/>
    </location>
</feature>
<evidence type="ECO:0000313" key="4">
    <source>
        <dbReference type="Proteomes" id="UP001356095"/>
    </source>
</evidence>
<accession>A0ABU7KFB2</accession>
<gene>
    <name evidence="3" type="ORF">Q8791_27095</name>
</gene>
<feature type="compositionally biased region" description="Acidic residues" evidence="1">
    <location>
        <begin position="91"/>
        <end position="105"/>
    </location>
</feature>
<keyword evidence="2" id="KW-0472">Membrane</keyword>
<comment type="caution">
    <text evidence="3">The sequence shown here is derived from an EMBL/GenBank/DDBJ whole genome shotgun (WGS) entry which is preliminary data.</text>
</comment>
<protein>
    <submittedName>
        <fullName evidence="3">Uncharacterized protein</fullName>
    </submittedName>
</protein>
<evidence type="ECO:0000256" key="1">
    <source>
        <dbReference type="SAM" id="MobiDB-lite"/>
    </source>
</evidence>
<sequence length="151" mass="15579">MSRRSGIADAWIWGAITAGGCVVVAAVVALFGTLAILTSNSINDGPTPEPEPSPTAQADTATPSDPPEEEEEAEVEALTPPEPPEEPAPPTEEEDDTGGRDDEDSSAQTGIQFGSDCAPVGALGIAVDGRPAECFMGHDGRARWGYDSDRG</sequence>
<keyword evidence="4" id="KW-1185">Reference proteome</keyword>
<feature type="compositionally biased region" description="Acidic residues" evidence="1">
    <location>
        <begin position="66"/>
        <end position="75"/>
    </location>
</feature>
<dbReference type="PROSITE" id="PS51257">
    <property type="entry name" value="PROKAR_LIPOPROTEIN"/>
    <property type="match status" value="1"/>
</dbReference>
<reference evidence="3 4" key="1">
    <citation type="submission" date="2023-08" db="EMBL/GenBank/DDBJ databases">
        <authorList>
            <person name="Girao M."/>
            <person name="Carvalho M.F."/>
        </authorList>
    </citation>
    <scope>NUCLEOTIDE SEQUENCE [LARGE SCALE GENOMIC DNA]</scope>
    <source>
        <strain evidence="3 4">CT-R113</strain>
    </source>
</reference>
<dbReference type="RefSeq" id="WP_330094656.1">
    <property type="nucleotide sequence ID" value="NZ_JAUZMY010000037.1"/>
</dbReference>
<feature type="transmembrane region" description="Helical" evidence="2">
    <location>
        <begin position="12"/>
        <end position="37"/>
    </location>
</feature>
<keyword evidence="2" id="KW-0812">Transmembrane</keyword>
<evidence type="ECO:0000256" key="2">
    <source>
        <dbReference type="SAM" id="Phobius"/>
    </source>
</evidence>
<feature type="region of interest" description="Disordered" evidence="1">
    <location>
        <begin position="40"/>
        <end position="117"/>
    </location>
</feature>
<keyword evidence="2" id="KW-1133">Transmembrane helix</keyword>
<name>A0ABU7KFB2_9ACTN</name>
<evidence type="ECO:0000313" key="3">
    <source>
        <dbReference type="EMBL" id="MEE2040892.1"/>
    </source>
</evidence>